<dbReference type="InterPro" id="IPR011761">
    <property type="entry name" value="ATP-grasp"/>
</dbReference>
<dbReference type="WBParaSite" id="TMUE_0000001296.1">
    <property type="protein sequence ID" value="TMUE_0000001296.1"/>
    <property type="gene ID" value="WBGene00297198"/>
</dbReference>
<feature type="domain" description="ATP-grasp" evidence="3">
    <location>
        <begin position="155"/>
        <end position="358"/>
    </location>
</feature>
<dbReference type="InterPro" id="IPR013815">
    <property type="entry name" value="ATP_grasp_subdomain_1"/>
</dbReference>
<dbReference type="WBParaSite" id="TMUE_3000012566.1">
    <property type="protein sequence ID" value="TMUE_3000012566.1"/>
    <property type="gene ID" value="WBGene00288520"/>
</dbReference>
<evidence type="ECO:0000256" key="1">
    <source>
        <dbReference type="ARBA" id="ARBA00022598"/>
    </source>
</evidence>
<evidence type="ECO:0000313" key="7">
    <source>
        <dbReference type="WBParaSite" id="TMUE_3000012566.1"/>
    </source>
</evidence>
<protein>
    <submittedName>
        <fullName evidence="5 6">ATP-grasp domain-containing protein</fullName>
    </submittedName>
</protein>
<dbReference type="Proteomes" id="UP000046395">
    <property type="component" value="Unassembled WGS sequence"/>
</dbReference>
<dbReference type="STRING" id="70415.A0A5S6Q245"/>
<dbReference type="AlphaFoldDB" id="A0A5S6Q245"/>
<dbReference type="Gene3D" id="3.30.1490.20">
    <property type="entry name" value="ATP-grasp fold, A domain"/>
    <property type="match status" value="1"/>
</dbReference>
<dbReference type="Gene3D" id="3.30.470.20">
    <property type="entry name" value="ATP-grasp fold, B domain"/>
    <property type="match status" value="1"/>
</dbReference>
<sequence length="454" mass="51291">MNEQLVALEKAWHLSTTKGAHESQDKLLIYLKLGRSFLSQLALLQFPANLFSVLIVSSKLLPKLSKEQMQTFACVLQVDKGKAAKNWRDLSDVHYDEVAQLVAAACRLAPFEGGKQLITLEEPLVRICAHLRTLHGFGGLQEDRVGLFVDKLAIKNHCDKRGIKAAFSMPFTVKEKSCSSVDQFADDVAASLGFPLYVKPQHGCASVGHQMLRTHDELHQWLLSRWNLPEPYLIEERIIGDEFTIYMFVQGDKILHSRTFHNEYPVGSFVMERLPICKLEVLASHVHYNMLSSFANRVVDAWKPIPDGIFFIQFFLNAEKEECTLIELCCRLPGGKYPAALLRATSIDLEEMHLLANVQSVGFSDSGPFMAFLRYPRKAGRVSSLQAPDSLDIKSCCLARWRIAVGDVLENPRGVAGRHEAVSIILLNNDYDELMRDYYTLISRYNPFSLEETN</sequence>
<reference evidence="4" key="1">
    <citation type="submission" date="2013-11" db="EMBL/GenBank/DDBJ databases">
        <authorList>
            <person name="Aslett M."/>
        </authorList>
    </citation>
    <scope>NUCLEOTIDE SEQUENCE [LARGE SCALE GENOMIC DNA]</scope>
    <source>
        <strain evidence="4">Edinburgh</strain>
    </source>
</reference>
<dbReference type="GO" id="GO:0008716">
    <property type="term" value="F:D-alanine-D-alanine ligase activity"/>
    <property type="evidence" value="ECO:0007669"/>
    <property type="project" value="InterPro"/>
</dbReference>
<evidence type="ECO:0000313" key="6">
    <source>
        <dbReference type="WBParaSite" id="TMUE_0000001296.2"/>
    </source>
</evidence>
<keyword evidence="4" id="KW-1185">Reference proteome</keyword>
<evidence type="ECO:0000256" key="2">
    <source>
        <dbReference type="PROSITE-ProRule" id="PRU00409"/>
    </source>
</evidence>
<dbReference type="WBParaSite" id="TMUE_0000001296.4">
    <property type="protein sequence ID" value="TMUE_0000001296.4"/>
    <property type="gene ID" value="WBGene00297198"/>
</dbReference>
<evidence type="ECO:0000313" key="5">
    <source>
        <dbReference type="WBParaSite" id="TMUE_0000001296.1"/>
    </source>
</evidence>
<dbReference type="WBParaSite" id="TMUE_3000012566.2">
    <property type="protein sequence ID" value="TMUE_3000012566.2"/>
    <property type="gene ID" value="WBGene00288520"/>
</dbReference>
<keyword evidence="1" id="KW-0436">Ligase</keyword>
<dbReference type="PROSITE" id="PS50975">
    <property type="entry name" value="ATP_GRASP"/>
    <property type="match status" value="1"/>
</dbReference>
<evidence type="ECO:0000259" key="3">
    <source>
        <dbReference type="PROSITE" id="PS50975"/>
    </source>
</evidence>
<dbReference type="SUPFAM" id="SSF56059">
    <property type="entry name" value="Glutathione synthetase ATP-binding domain-like"/>
    <property type="match status" value="1"/>
</dbReference>
<dbReference type="InterPro" id="IPR011095">
    <property type="entry name" value="Dala_Dala_lig_C"/>
</dbReference>
<keyword evidence="2" id="KW-0547">Nucleotide-binding</keyword>
<reference evidence="5 7" key="3">
    <citation type="submission" date="2019-12" db="UniProtKB">
        <authorList>
            <consortium name="WormBaseParasite"/>
        </authorList>
    </citation>
    <scope>IDENTIFICATION</scope>
</reference>
<accession>A0A5S6Q245</accession>
<keyword evidence="2" id="KW-0067">ATP-binding</keyword>
<name>A0A5S6Q245_TRIMR</name>
<dbReference type="GO" id="GO:0046872">
    <property type="term" value="F:metal ion binding"/>
    <property type="evidence" value="ECO:0007669"/>
    <property type="project" value="InterPro"/>
</dbReference>
<dbReference type="GO" id="GO:0005524">
    <property type="term" value="F:ATP binding"/>
    <property type="evidence" value="ECO:0007669"/>
    <property type="project" value="UniProtKB-UniRule"/>
</dbReference>
<dbReference type="WBParaSite" id="TMUE_0000001296.3">
    <property type="protein sequence ID" value="TMUE_0000001296.3"/>
    <property type="gene ID" value="WBGene00297198"/>
</dbReference>
<evidence type="ECO:0000313" key="4">
    <source>
        <dbReference type="Proteomes" id="UP000046395"/>
    </source>
</evidence>
<dbReference type="Pfam" id="PF07478">
    <property type="entry name" value="Dala_Dala_lig_C"/>
    <property type="match status" value="1"/>
</dbReference>
<dbReference type="WBParaSite" id="TMUE_0000001296.2">
    <property type="protein sequence ID" value="TMUE_0000001296.2"/>
    <property type="gene ID" value="WBGene00297198"/>
</dbReference>
<reference evidence="4" key="2">
    <citation type="submission" date="2014-03" db="EMBL/GenBank/DDBJ databases">
        <title>The whipworm genome and dual-species transcriptomics of an intimate host-pathogen interaction.</title>
        <authorList>
            <person name="Foth B.J."/>
            <person name="Tsai I.J."/>
            <person name="Reid A.J."/>
            <person name="Bancroft A.J."/>
            <person name="Nichol S."/>
            <person name="Tracey A."/>
            <person name="Holroyd N."/>
            <person name="Cotton J.A."/>
            <person name="Stanley E.J."/>
            <person name="Zarowiecki M."/>
            <person name="Liu J.Z."/>
            <person name="Huckvale T."/>
            <person name="Cooper P.J."/>
            <person name="Grencis R.K."/>
            <person name="Berriman M."/>
        </authorList>
    </citation>
    <scope>NUCLEOTIDE SEQUENCE [LARGE SCALE GENOMIC DNA]</scope>
    <source>
        <strain evidence="4">Edinburgh</strain>
    </source>
</reference>
<organism evidence="4 5">
    <name type="scientific">Trichuris muris</name>
    <name type="common">Mouse whipworm</name>
    <dbReference type="NCBI Taxonomy" id="70415"/>
    <lineage>
        <taxon>Eukaryota</taxon>
        <taxon>Metazoa</taxon>
        <taxon>Ecdysozoa</taxon>
        <taxon>Nematoda</taxon>
        <taxon>Enoplea</taxon>
        <taxon>Dorylaimia</taxon>
        <taxon>Trichinellida</taxon>
        <taxon>Trichuridae</taxon>
        <taxon>Trichuris</taxon>
    </lineage>
</organism>
<proteinExistence type="predicted"/>